<dbReference type="Proteomes" id="UP000887540">
    <property type="component" value="Unplaced"/>
</dbReference>
<organism evidence="2 3">
    <name type="scientific">Acrobeloides nanus</name>
    <dbReference type="NCBI Taxonomy" id="290746"/>
    <lineage>
        <taxon>Eukaryota</taxon>
        <taxon>Metazoa</taxon>
        <taxon>Ecdysozoa</taxon>
        <taxon>Nematoda</taxon>
        <taxon>Chromadorea</taxon>
        <taxon>Rhabditida</taxon>
        <taxon>Tylenchina</taxon>
        <taxon>Cephalobomorpha</taxon>
        <taxon>Cephaloboidea</taxon>
        <taxon>Cephalobidae</taxon>
        <taxon>Acrobeloides</taxon>
    </lineage>
</organism>
<feature type="compositionally biased region" description="Basic residues" evidence="1">
    <location>
        <begin position="128"/>
        <end position="137"/>
    </location>
</feature>
<reference evidence="3" key="1">
    <citation type="submission" date="2022-11" db="UniProtKB">
        <authorList>
            <consortium name="WormBaseParasite"/>
        </authorList>
    </citation>
    <scope>IDENTIFICATION</scope>
</reference>
<evidence type="ECO:0000313" key="3">
    <source>
        <dbReference type="WBParaSite" id="ACRNAN_scaffold4010.g19748.t1"/>
    </source>
</evidence>
<feature type="compositionally biased region" description="Low complexity" evidence="1">
    <location>
        <begin position="171"/>
        <end position="185"/>
    </location>
</feature>
<feature type="compositionally biased region" description="Basic residues" evidence="1">
    <location>
        <begin position="155"/>
        <end position="170"/>
    </location>
</feature>
<accession>A0A914DTC7</accession>
<proteinExistence type="predicted"/>
<dbReference type="WBParaSite" id="ACRNAN_scaffold4010.g19748.t1">
    <property type="protein sequence ID" value="ACRNAN_scaffold4010.g19748.t1"/>
    <property type="gene ID" value="ACRNAN_scaffold4010.g19748"/>
</dbReference>
<evidence type="ECO:0000256" key="1">
    <source>
        <dbReference type="SAM" id="MobiDB-lite"/>
    </source>
</evidence>
<feature type="region of interest" description="Disordered" evidence="1">
    <location>
        <begin position="120"/>
        <end position="196"/>
    </location>
</feature>
<keyword evidence="2" id="KW-1185">Reference proteome</keyword>
<evidence type="ECO:0000313" key="2">
    <source>
        <dbReference type="Proteomes" id="UP000887540"/>
    </source>
</evidence>
<sequence length="312" mass="34244">MPGQGPIMCPSGNQVYVHPISGDLQQCSQQLGFYNQTTCPGGTVCERFPILVPGFQDYCCWGNDTTDNEVAILGTTTELPEEMLQSTTDITYSSTDYTTTSRPDESDEVITTTSNVIGSIISGGRKGSGGRRGKEKKKNISEESDEWITMTTRAPRTRKTRRPRLNKKKTTVSTDPTTTTTTTMRTPPPRRGPKCSNPDDAALIDFGLPPLPEPRPIIPRPFRPNPGQQGPYGGQPEFVSLSSDTRKIEIEPECPLGSEHRAHPLESATFCEPGNLNLICPLTHPYCVHSNICGAHVCCTNEGTFVRRKTIE</sequence>
<protein>
    <submittedName>
        <fullName evidence="3">Uncharacterized protein</fullName>
    </submittedName>
</protein>
<name>A0A914DTC7_9BILA</name>
<dbReference type="AlphaFoldDB" id="A0A914DTC7"/>